<proteinExistence type="predicted"/>
<feature type="region of interest" description="Disordered" evidence="1">
    <location>
        <begin position="73"/>
        <end position="92"/>
    </location>
</feature>
<evidence type="ECO:0000313" key="4">
    <source>
        <dbReference type="Proteomes" id="UP000652761"/>
    </source>
</evidence>
<feature type="region of interest" description="Disordered" evidence="1">
    <location>
        <begin position="115"/>
        <end position="142"/>
    </location>
</feature>
<accession>A0A843W4N9</accession>
<comment type="caution">
    <text evidence="3">The sequence shown here is derived from an EMBL/GenBank/DDBJ whole genome shotgun (WGS) entry which is preliminary data.</text>
</comment>
<organism evidence="3 4">
    <name type="scientific">Colocasia esculenta</name>
    <name type="common">Wild taro</name>
    <name type="synonym">Arum esculentum</name>
    <dbReference type="NCBI Taxonomy" id="4460"/>
    <lineage>
        <taxon>Eukaryota</taxon>
        <taxon>Viridiplantae</taxon>
        <taxon>Streptophyta</taxon>
        <taxon>Embryophyta</taxon>
        <taxon>Tracheophyta</taxon>
        <taxon>Spermatophyta</taxon>
        <taxon>Magnoliopsida</taxon>
        <taxon>Liliopsida</taxon>
        <taxon>Araceae</taxon>
        <taxon>Aroideae</taxon>
        <taxon>Colocasieae</taxon>
        <taxon>Colocasia</taxon>
    </lineage>
</organism>
<evidence type="ECO:0000256" key="1">
    <source>
        <dbReference type="SAM" id="MobiDB-lite"/>
    </source>
</evidence>
<sequence>NFMLKVTLYLLSGLIFSKRIISVSAPNPNIIRLKYPLRIRILFGADTNYPVTYSERTRKTHIRSVSAPFTALEGREERGAHERDQRAAIQRARKPSGLASIFSLHPIRWPRAWEEGGGLHATRRGGVRTQEREGEDAAAGGN</sequence>
<evidence type="ECO:0000313" key="3">
    <source>
        <dbReference type="EMBL" id="MQM04832.1"/>
    </source>
</evidence>
<evidence type="ECO:0000256" key="2">
    <source>
        <dbReference type="SAM" id="SignalP"/>
    </source>
</evidence>
<feature type="chain" id="PRO_5032900174" evidence="2">
    <location>
        <begin position="18"/>
        <end position="142"/>
    </location>
</feature>
<reference evidence="3" key="1">
    <citation type="submission" date="2017-07" db="EMBL/GenBank/DDBJ databases">
        <title>Taro Niue Genome Assembly and Annotation.</title>
        <authorList>
            <person name="Atibalentja N."/>
            <person name="Keating K."/>
            <person name="Fields C.J."/>
        </authorList>
    </citation>
    <scope>NUCLEOTIDE SEQUENCE</scope>
    <source>
        <strain evidence="3">Niue_2</strain>
        <tissue evidence="3">Leaf</tissue>
    </source>
</reference>
<feature type="compositionally biased region" description="Basic and acidic residues" evidence="1">
    <location>
        <begin position="73"/>
        <end position="86"/>
    </location>
</feature>
<dbReference type="AlphaFoldDB" id="A0A843W4N9"/>
<gene>
    <name evidence="3" type="ORF">Taro_037636</name>
</gene>
<keyword evidence="4" id="KW-1185">Reference proteome</keyword>
<feature type="signal peptide" evidence="2">
    <location>
        <begin position="1"/>
        <end position="17"/>
    </location>
</feature>
<dbReference type="EMBL" id="NMUH01003291">
    <property type="protein sequence ID" value="MQM04832.1"/>
    <property type="molecule type" value="Genomic_DNA"/>
</dbReference>
<keyword evidence="2" id="KW-0732">Signal</keyword>
<dbReference type="Proteomes" id="UP000652761">
    <property type="component" value="Unassembled WGS sequence"/>
</dbReference>
<feature type="non-terminal residue" evidence="3">
    <location>
        <position position="142"/>
    </location>
</feature>
<protein>
    <submittedName>
        <fullName evidence="3">Uncharacterized protein</fullName>
    </submittedName>
</protein>
<name>A0A843W4N9_COLES</name>